<dbReference type="Gene3D" id="2.60.40.1120">
    <property type="entry name" value="Carboxypeptidase-like, regulatory domain"/>
    <property type="match status" value="1"/>
</dbReference>
<reference evidence="2" key="1">
    <citation type="submission" date="2022-08" db="EMBL/GenBank/DDBJ databases">
        <title>Genomic Encyclopedia of Type Strains, Phase V (KMG-V): Genome sequencing to study the core and pangenomes of soil and plant-associated prokaryotes.</title>
        <authorList>
            <person name="Whitman W."/>
        </authorList>
    </citation>
    <scope>NUCLEOTIDE SEQUENCE</scope>
    <source>
        <strain evidence="2">0</strain>
    </source>
</reference>
<evidence type="ECO:0008006" key="4">
    <source>
        <dbReference type="Google" id="ProtNLM"/>
    </source>
</evidence>
<evidence type="ECO:0000313" key="3">
    <source>
        <dbReference type="Proteomes" id="UP001155027"/>
    </source>
</evidence>
<sequence>MWVRLVAVLFVAACGPGPATGQSTGVIEGRVLDADSNAPLPRTHVFVVESMHGAVTDSSGRFRLEGVRPGPKRLYVSRVGHERRALALRPAPDRPVTVTVRLDAKVLNSPPVTVSAERDEEWYERLDRFRRLFIGRSDLAEDCTLVNPEVLRFDDKWWGRFEAWAEKPVIIENRALGYRLTYFLKEFEERGSVVRWDGEPLFEPLAPTDSAEAARWRRNRLEAYRGSLRHFLRALMDDRLDEAQFDLYRLPRASAFRHAARADRFPAERDNILEAGPDSTYLLTAHDRLEVVYHGMPEQRAYLEWADLRRRTPRDHQTSQIELNERPLHIDPSGEIVEPYGATLYQYFAFTARMAKRLPREYEPPK</sequence>
<dbReference type="AlphaFoldDB" id="A0A9X2PZ36"/>
<name>A0A9X2PZ36_9BACT</name>
<feature type="chain" id="PRO_5040730325" description="Carboxypeptidase regulatory-like domain-containing protein" evidence="1">
    <location>
        <begin position="22"/>
        <end position="366"/>
    </location>
</feature>
<comment type="caution">
    <text evidence="2">The sequence shown here is derived from an EMBL/GenBank/DDBJ whole genome shotgun (WGS) entry which is preliminary data.</text>
</comment>
<accession>A0A9X2PZ36</accession>
<dbReference type="Pfam" id="PF13620">
    <property type="entry name" value="CarboxypepD_reg"/>
    <property type="match status" value="1"/>
</dbReference>
<dbReference type="Proteomes" id="UP001155027">
    <property type="component" value="Unassembled WGS sequence"/>
</dbReference>
<evidence type="ECO:0000313" key="2">
    <source>
        <dbReference type="EMBL" id="MCS3676571.1"/>
    </source>
</evidence>
<keyword evidence="1" id="KW-0732">Signal</keyword>
<protein>
    <recommendedName>
        <fullName evidence="4">Carboxypeptidase regulatory-like domain-containing protein</fullName>
    </recommendedName>
</protein>
<dbReference type="SUPFAM" id="SSF49464">
    <property type="entry name" value="Carboxypeptidase regulatory domain-like"/>
    <property type="match status" value="1"/>
</dbReference>
<evidence type="ECO:0000256" key="1">
    <source>
        <dbReference type="SAM" id="SignalP"/>
    </source>
</evidence>
<dbReference type="RefSeq" id="WP_259079353.1">
    <property type="nucleotide sequence ID" value="NZ_JANUAU010000001.1"/>
</dbReference>
<dbReference type="InterPro" id="IPR008969">
    <property type="entry name" value="CarboxyPept-like_regulatory"/>
</dbReference>
<organism evidence="2 3">
    <name type="scientific">Salinibacter ruber</name>
    <dbReference type="NCBI Taxonomy" id="146919"/>
    <lineage>
        <taxon>Bacteria</taxon>
        <taxon>Pseudomonadati</taxon>
        <taxon>Rhodothermota</taxon>
        <taxon>Rhodothermia</taxon>
        <taxon>Rhodothermales</taxon>
        <taxon>Salinibacteraceae</taxon>
        <taxon>Salinibacter</taxon>
    </lineage>
</organism>
<gene>
    <name evidence="2" type="ORF">GGP71_000467</name>
</gene>
<proteinExistence type="predicted"/>
<dbReference type="EMBL" id="JANUAU010000001">
    <property type="protein sequence ID" value="MCS3676571.1"/>
    <property type="molecule type" value="Genomic_DNA"/>
</dbReference>
<feature type="signal peptide" evidence="1">
    <location>
        <begin position="1"/>
        <end position="21"/>
    </location>
</feature>